<evidence type="ECO:0000313" key="2">
    <source>
        <dbReference type="Proteomes" id="UP000831701"/>
    </source>
</evidence>
<dbReference type="EMBL" id="CM041543">
    <property type="protein sequence ID" value="KAI3364015.1"/>
    <property type="molecule type" value="Genomic_DNA"/>
</dbReference>
<keyword evidence="2" id="KW-1185">Reference proteome</keyword>
<protein>
    <submittedName>
        <fullName evidence="1">Uncharacterized protein</fullName>
    </submittedName>
</protein>
<evidence type="ECO:0000313" key="1">
    <source>
        <dbReference type="EMBL" id="KAI3364015.1"/>
    </source>
</evidence>
<organism evidence="1 2">
    <name type="scientific">Scortum barcoo</name>
    <name type="common">barcoo grunter</name>
    <dbReference type="NCBI Taxonomy" id="214431"/>
    <lineage>
        <taxon>Eukaryota</taxon>
        <taxon>Metazoa</taxon>
        <taxon>Chordata</taxon>
        <taxon>Craniata</taxon>
        <taxon>Vertebrata</taxon>
        <taxon>Euteleostomi</taxon>
        <taxon>Actinopterygii</taxon>
        <taxon>Neopterygii</taxon>
        <taxon>Teleostei</taxon>
        <taxon>Neoteleostei</taxon>
        <taxon>Acanthomorphata</taxon>
        <taxon>Eupercaria</taxon>
        <taxon>Centrarchiformes</taxon>
        <taxon>Terapontoidei</taxon>
        <taxon>Terapontidae</taxon>
        <taxon>Scortum</taxon>
    </lineage>
</organism>
<gene>
    <name evidence="1" type="ORF">L3Q82_010782</name>
</gene>
<proteinExistence type="predicted"/>
<sequence>MKHNSNVPAFLTKLWTLVEDADTNEFICWSQEGNSFLVLDEQRFAKEILPKFFKHNNMASFIRQLNMYGFRKVMHIDTGIVKQERDGPVEFQHSYFKHGQDDLLENIKRKVVSNTRPEDNKIRQEDLTKILASVQSVHSKQENIDARLATLKRENEALWREISDLRQKHAHQQQLIKKLIHFIVTLVQNNRILNLKRKRPILMNSNGKKPKYIHQIYDEKVCVEQSSVNSLNSMKGSEISDDVIICDLTENDAEAEITERSTRTFEQGDVEIVEVELDSCVMLPAETEVSTTCTNDIKQTEAGVSAVADISQRSSTLDISESTSVALQLNKPSGLSLEDPVKMMDSILSENGAISQNINLLGKVELMDYLDSIDCSLEDFQAMLYGKQFGVDFDALEESVYSKENTAQLKAKGARQRKTTQVIRAYTHAHTPASSYLNYKQLIQYTSCPLLAFLDGCSPPLELDLGTSSTGSSNTHLQPSTISGASVEAEPPSELLDTNPESKQPARSSLIRLEPLTEAEASEETLFYLCELSPAGPEADSTQLDRV</sequence>
<name>A0ACB8W8L1_9TELE</name>
<accession>A0ACB8W8L1</accession>
<comment type="caution">
    <text evidence="1">The sequence shown here is derived from an EMBL/GenBank/DDBJ whole genome shotgun (WGS) entry which is preliminary data.</text>
</comment>
<dbReference type="Proteomes" id="UP000831701">
    <property type="component" value="Chromosome 13"/>
</dbReference>
<reference evidence="1" key="1">
    <citation type="submission" date="2022-04" db="EMBL/GenBank/DDBJ databases">
        <title>Jade perch genome.</title>
        <authorList>
            <person name="Chao B."/>
        </authorList>
    </citation>
    <scope>NUCLEOTIDE SEQUENCE</scope>
    <source>
        <strain evidence="1">CB-2022</strain>
    </source>
</reference>